<protein>
    <submittedName>
        <fullName evidence="3">Abortive infection protein</fullName>
    </submittedName>
</protein>
<comment type="caution">
    <text evidence="3">The sequence shown here is derived from an EMBL/GenBank/DDBJ whole genome shotgun (WGS) entry which is preliminary data.</text>
</comment>
<feature type="transmembrane region" description="Helical" evidence="1">
    <location>
        <begin position="93"/>
        <end position="115"/>
    </location>
</feature>
<feature type="transmembrane region" description="Helical" evidence="1">
    <location>
        <begin position="53"/>
        <end position="73"/>
    </location>
</feature>
<feature type="transmembrane region" description="Helical" evidence="1">
    <location>
        <begin position="219"/>
        <end position="236"/>
    </location>
</feature>
<gene>
    <name evidence="3" type="ORF">GCM10010974_01040</name>
</gene>
<keyword evidence="1" id="KW-0472">Membrane</keyword>
<dbReference type="Pfam" id="PF02517">
    <property type="entry name" value="Rce1-like"/>
    <property type="match status" value="1"/>
</dbReference>
<feature type="transmembrane region" description="Helical" evidence="1">
    <location>
        <begin position="127"/>
        <end position="152"/>
    </location>
</feature>
<dbReference type="InterPro" id="IPR052710">
    <property type="entry name" value="CAAX_protease"/>
</dbReference>
<dbReference type="PANTHER" id="PTHR36435">
    <property type="entry name" value="SLR1288 PROTEIN"/>
    <property type="match status" value="1"/>
</dbReference>
<name>A0ABQ1LDP1_9MICO</name>
<sequence length="237" mass="24490">MQLQIDTSVQSPNRADRPGWSEMIVGLIAYVLGFGAVFLILKMIPDGLSELGGVIQLALSGVMGLAAFAAAYVIKRRGLAAFGLRKASWKSLLLGAGLGVVCWILGAIVSLIAYSVNGGIENVQGDYQAAAAGGVLAVIGTVIMGSILTPLGEEFFFRGVLTSGLLRFGPWVGIIVSAAIFALAHGINPVLPVAFIVGIINGILFHRTGSVWPGVVSHGFNNACAAFVPVVLAAFLG</sequence>
<feature type="transmembrane region" description="Helical" evidence="1">
    <location>
        <begin position="164"/>
        <end position="184"/>
    </location>
</feature>
<organism evidence="3 4">
    <name type="scientific">Brevibacterium sediminis</name>
    <dbReference type="NCBI Taxonomy" id="1857024"/>
    <lineage>
        <taxon>Bacteria</taxon>
        <taxon>Bacillati</taxon>
        <taxon>Actinomycetota</taxon>
        <taxon>Actinomycetes</taxon>
        <taxon>Micrococcales</taxon>
        <taxon>Brevibacteriaceae</taxon>
        <taxon>Brevibacterium</taxon>
    </lineage>
</organism>
<evidence type="ECO:0000259" key="2">
    <source>
        <dbReference type="Pfam" id="PF02517"/>
    </source>
</evidence>
<dbReference type="RefSeq" id="WP_181270339.1">
    <property type="nucleotide sequence ID" value="NZ_BMJG01000001.1"/>
</dbReference>
<dbReference type="Proteomes" id="UP000632322">
    <property type="component" value="Unassembled WGS sequence"/>
</dbReference>
<evidence type="ECO:0000313" key="4">
    <source>
        <dbReference type="Proteomes" id="UP000632322"/>
    </source>
</evidence>
<evidence type="ECO:0000256" key="1">
    <source>
        <dbReference type="SAM" id="Phobius"/>
    </source>
</evidence>
<feature type="transmembrane region" description="Helical" evidence="1">
    <location>
        <begin position="20"/>
        <end position="41"/>
    </location>
</feature>
<feature type="domain" description="CAAX prenyl protease 2/Lysostaphin resistance protein A-like" evidence="2">
    <location>
        <begin position="139"/>
        <end position="223"/>
    </location>
</feature>
<dbReference type="PANTHER" id="PTHR36435:SF1">
    <property type="entry name" value="CAAX AMINO TERMINAL PROTEASE FAMILY PROTEIN"/>
    <property type="match status" value="1"/>
</dbReference>
<keyword evidence="1" id="KW-0812">Transmembrane</keyword>
<accession>A0ABQ1LDP1</accession>
<keyword evidence="1" id="KW-1133">Transmembrane helix</keyword>
<feature type="transmembrane region" description="Helical" evidence="1">
    <location>
        <begin position="190"/>
        <end position="207"/>
    </location>
</feature>
<dbReference type="EMBL" id="BMJG01000001">
    <property type="protein sequence ID" value="GGC22217.1"/>
    <property type="molecule type" value="Genomic_DNA"/>
</dbReference>
<proteinExistence type="predicted"/>
<evidence type="ECO:0000313" key="3">
    <source>
        <dbReference type="EMBL" id="GGC22217.1"/>
    </source>
</evidence>
<keyword evidence="4" id="KW-1185">Reference proteome</keyword>
<reference evidence="4" key="1">
    <citation type="journal article" date="2019" name="Int. J. Syst. Evol. Microbiol.">
        <title>The Global Catalogue of Microorganisms (GCM) 10K type strain sequencing project: providing services to taxonomists for standard genome sequencing and annotation.</title>
        <authorList>
            <consortium name="The Broad Institute Genomics Platform"/>
            <consortium name="The Broad Institute Genome Sequencing Center for Infectious Disease"/>
            <person name="Wu L."/>
            <person name="Ma J."/>
        </authorList>
    </citation>
    <scope>NUCLEOTIDE SEQUENCE [LARGE SCALE GENOMIC DNA]</scope>
    <source>
        <strain evidence="4">CGMCC 1.15472</strain>
    </source>
</reference>
<dbReference type="InterPro" id="IPR003675">
    <property type="entry name" value="Rce1/LyrA-like_dom"/>
</dbReference>